<dbReference type="EMBL" id="BARV01014683">
    <property type="protein sequence ID" value="GAI21952.1"/>
    <property type="molecule type" value="Genomic_DNA"/>
</dbReference>
<comment type="caution">
    <text evidence="1">The sequence shown here is derived from an EMBL/GenBank/DDBJ whole genome shotgun (WGS) entry which is preliminary data.</text>
</comment>
<gene>
    <name evidence="1" type="ORF">S06H3_25502</name>
</gene>
<dbReference type="AlphaFoldDB" id="X1LRI0"/>
<name>X1LRI0_9ZZZZ</name>
<sequence>MLVRMLGHLTKKAQPEVLRQHSAFCEVLWESQEFWHNPECGRCSVERPAIIDLVVFTSGSVYAFAW</sequence>
<proteinExistence type="predicted"/>
<reference evidence="1" key="1">
    <citation type="journal article" date="2014" name="Front. Microbiol.">
        <title>High frequency of phylogenetically diverse reductive dehalogenase-homologous genes in deep subseafloor sedimentary metagenomes.</title>
        <authorList>
            <person name="Kawai M."/>
            <person name="Futagami T."/>
            <person name="Toyoda A."/>
            <person name="Takaki Y."/>
            <person name="Nishi S."/>
            <person name="Hori S."/>
            <person name="Arai W."/>
            <person name="Tsubouchi T."/>
            <person name="Morono Y."/>
            <person name="Uchiyama I."/>
            <person name="Ito T."/>
            <person name="Fujiyama A."/>
            <person name="Inagaki F."/>
            <person name="Takami H."/>
        </authorList>
    </citation>
    <scope>NUCLEOTIDE SEQUENCE</scope>
    <source>
        <strain evidence="1">Expedition CK06-06</strain>
    </source>
</reference>
<accession>X1LRI0</accession>
<evidence type="ECO:0000313" key="1">
    <source>
        <dbReference type="EMBL" id="GAI21952.1"/>
    </source>
</evidence>
<feature type="non-terminal residue" evidence="1">
    <location>
        <position position="66"/>
    </location>
</feature>
<organism evidence="1">
    <name type="scientific">marine sediment metagenome</name>
    <dbReference type="NCBI Taxonomy" id="412755"/>
    <lineage>
        <taxon>unclassified sequences</taxon>
        <taxon>metagenomes</taxon>
        <taxon>ecological metagenomes</taxon>
    </lineage>
</organism>
<protein>
    <submittedName>
        <fullName evidence="1">Uncharacterized protein</fullName>
    </submittedName>
</protein>